<comment type="caution">
    <text evidence="1">The sequence shown here is derived from an EMBL/GenBank/DDBJ whole genome shotgun (WGS) entry which is preliminary data.</text>
</comment>
<evidence type="ECO:0000313" key="2">
    <source>
        <dbReference type="Proteomes" id="UP000828251"/>
    </source>
</evidence>
<organism evidence="1 2">
    <name type="scientific">Gossypium stocksii</name>
    <dbReference type="NCBI Taxonomy" id="47602"/>
    <lineage>
        <taxon>Eukaryota</taxon>
        <taxon>Viridiplantae</taxon>
        <taxon>Streptophyta</taxon>
        <taxon>Embryophyta</taxon>
        <taxon>Tracheophyta</taxon>
        <taxon>Spermatophyta</taxon>
        <taxon>Magnoliopsida</taxon>
        <taxon>eudicotyledons</taxon>
        <taxon>Gunneridae</taxon>
        <taxon>Pentapetalae</taxon>
        <taxon>rosids</taxon>
        <taxon>malvids</taxon>
        <taxon>Malvales</taxon>
        <taxon>Malvaceae</taxon>
        <taxon>Malvoideae</taxon>
        <taxon>Gossypium</taxon>
    </lineage>
</organism>
<keyword evidence="2" id="KW-1185">Reference proteome</keyword>
<name>A0A9D3ZLY7_9ROSI</name>
<dbReference type="EMBL" id="JAIQCV010000011">
    <property type="protein sequence ID" value="KAH1047776.1"/>
    <property type="molecule type" value="Genomic_DNA"/>
</dbReference>
<dbReference type="AlphaFoldDB" id="A0A9D3ZLY7"/>
<reference evidence="1 2" key="1">
    <citation type="journal article" date="2021" name="Plant Biotechnol. J.">
        <title>Multi-omics assisted identification of the key and species-specific regulatory components of drought-tolerant mechanisms in Gossypium stocksii.</title>
        <authorList>
            <person name="Yu D."/>
            <person name="Ke L."/>
            <person name="Zhang D."/>
            <person name="Wu Y."/>
            <person name="Sun Y."/>
            <person name="Mei J."/>
            <person name="Sun J."/>
            <person name="Sun Y."/>
        </authorList>
    </citation>
    <scope>NUCLEOTIDE SEQUENCE [LARGE SCALE GENOMIC DNA]</scope>
    <source>
        <strain evidence="2">cv. E1</strain>
        <tissue evidence="1">Leaf</tissue>
    </source>
</reference>
<proteinExistence type="predicted"/>
<accession>A0A9D3ZLY7</accession>
<evidence type="ECO:0000313" key="1">
    <source>
        <dbReference type="EMBL" id="KAH1047776.1"/>
    </source>
</evidence>
<sequence length="123" mass="14006">MLNSCSAQGSSLIQEDSQQFIVCGLYLAVEPMQRNGMELKSVVKLELKCVTRNLKPSASVRLHWLELVNHNTLLLYNFTWSLSSFPGSHNNHSPPILSFSAVIRNLKIEEYLMYELHIYIAVP</sequence>
<gene>
    <name evidence="1" type="ORF">J1N35_038560</name>
</gene>
<protein>
    <submittedName>
        <fullName evidence="1">Uncharacterized protein</fullName>
    </submittedName>
</protein>
<dbReference type="Proteomes" id="UP000828251">
    <property type="component" value="Unassembled WGS sequence"/>
</dbReference>